<dbReference type="GO" id="GO:0052908">
    <property type="term" value="F:16S rRNA (adenine(1518)-N(6)/adenine(1519)-N(6))-dimethyltransferase activity"/>
    <property type="evidence" value="ECO:0007669"/>
    <property type="project" value="UniProtKB-EC"/>
</dbReference>
<protein>
    <recommendedName>
        <fullName evidence="7">Ribosomal RNA small subunit methyltransferase A</fullName>
        <ecNumber evidence="7">2.1.1.182</ecNumber>
    </recommendedName>
    <alternativeName>
        <fullName evidence="7">16S rRNA (adenine(1518)-N(6)/adenine(1519)-N(6))-dimethyltransferase</fullName>
    </alternativeName>
    <alternativeName>
        <fullName evidence="7">16S rRNA dimethyladenosine transferase</fullName>
    </alternativeName>
    <alternativeName>
        <fullName evidence="7">16S rRNA dimethylase</fullName>
    </alternativeName>
    <alternativeName>
        <fullName evidence="7">S-adenosylmethionine-6-N', N'-adenosyl(rRNA) dimethyltransferase</fullName>
    </alternativeName>
</protein>
<keyword evidence="1 7" id="KW-0963">Cytoplasm</keyword>
<comment type="similarity">
    <text evidence="7">Belongs to the class I-like SAM-binding methyltransferase superfamily. rRNA adenine N(6)-methyltransferase family. RsmA subfamily.</text>
</comment>
<dbReference type="HAMAP" id="MF_00607">
    <property type="entry name" value="16SrRNA_methyltr_A"/>
    <property type="match status" value="1"/>
</dbReference>
<dbReference type="SUPFAM" id="SSF53335">
    <property type="entry name" value="S-adenosyl-L-methionine-dependent methyltransferases"/>
    <property type="match status" value="1"/>
</dbReference>
<keyword evidence="3 7" id="KW-0489">Methyltransferase</keyword>
<dbReference type="Pfam" id="PF00398">
    <property type="entry name" value="RrnaAD"/>
    <property type="match status" value="1"/>
</dbReference>
<dbReference type="EMBL" id="MFFX01000050">
    <property type="protein sequence ID" value="OGF18383.1"/>
    <property type="molecule type" value="Genomic_DNA"/>
</dbReference>
<feature type="binding site" evidence="7 8">
    <location>
        <position position="25"/>
    </location>
    <ligand>
        <name>S-adenosyl-L-methionine</name>
        <dbReference type="ChEBI" id="CHEBI:59789"/>
    </ligand>
</feature>
<feature type="binding site" evidence="7 8">
    <location>
        <position position="27"/>
    </location>
    <ligand>
        <name>S-adenosyl-L-methionine</name>
        <dbReference type="ChEBI" id="CHEBI:59789"/>
    </ligand>
</feature>
<dbReference type="GO" id="GO:0005829">
    <property type="term" value="C:cytosol"/>
    <property type="evidence" value="ECO:0007669"/>
    <property type="project" value="TreeGrafter"/>
</dbReference>
<gene>
    <name evidence="7" type="primary">rsmA</name>
    <name evidence="7" type="synonym">ksgA</name>
    <name evidence="11" type="ORF">A3G56_01910</name>
</gene>
<comment type="caution">
    <text evidence="7 8">Lacks conserved residue(s) required for the propagation of feature annotation.</text>
</comment>
<dbReference type="PROSITE" id="PS01131">
    <property type="entry name" value="RRNA_A_DIMETH"/>
    <property type="match status" value="1"/>
</dbReference>
<comment type="caution">
    <text evidence="11">The sequence shown here is derived from an EMBL/GenBank/DDBJ whole genome shotgun (WGS) entry which is preliminary data.</text>
</comment>
<comment type="catalytic activity">
    <reaction evidence="7">
        <text>adenosine(1518)/adenosine(1519) in 16S rRNA + 4 S-adenosyl-L-methionine = N(6)-dimethyladenosine(1518)/N(6)-dimethyladenosine(1519) in 16S rRNA + 4 S-adenosyl-L-homocysteine + 4 H(+)</text>
        <dbReference type="Rhea" id="RHEA:19609"/>
        <dbReference type="Rhea" id="RHEA-COMP:10232"/>
        <dbReference type="Rhea" id="RHEA-COMP:10233"/>
        <dbReference type="ChEBI" id="CHEBI:15378"/>
        <dbReference type="ChEBI" id="CHEBI:57856"/>
        <dbReference type="ChEBI" id="CHEBI:59789"/>
        <dbReference type="ChEBI" id="CHEBI:74411"/>
        <dbReference type="ChEBI" id="CHEBI:74493"/>
        <dbReference type="EC" id="2.1.1.182"/>
    </reaction>
</comment>
<evidence type="ECO:0000256" key="7">
    <source>
        <dbReference type="HAMAP-Rule" id="MF_00607"/>
    </source>
</evidence>
<name>A0A1F5RVW0_9BACT</name>
<keyword evidence="9" id="KW-0175">Coiled coil</keyword>
<dbReference type="InterPro" id="IPR020596">
    <property type="entry name" value="rRNA_Ade_Mease_Trfase_CS"/>
</dbReference>
<dbReference type="AlphaFoldDB" id="A0A1F5RVW0"/>
<evidence type="ECO:0000256" key="2">
    <source>
        <dbReference type="ARBA" id="ARBA00022552"/>
    </source>
</evidence>
<comment type="subcellular location">
    <subcellularLocation>
        <location evidence="7">Cytoplasm</location>
    </subcellularLocation>
</comment>
<feature type="binding site" evidence="7 8">
    <location>
        <position position="131"/>
    </location>
    <ligand>
        <name>S-adenosyl-L-methionine</name>
        <dbReference type="ChEBI" id="CHEBI:59789"/>
    </ligand>
</feature>
<evidence type="ECO:0000256" key="9">
    <source>
        <dbReference type="SAM" id="Coils"/>
    </source>
</evidence>
<reference evidence="11 12" key="1">
    <citation type="journal article" date="2016" name="Nat. Commun.">
        <title>Thousands of microbial genomes shed light on interconnected biogeochemical processes in an aquifer system.</title>
        <authorList>
            <person name="Anantharaman K."/>
            <person name="Brown C.T."/>
            <person name="Hug L.A."/>
            <person name="Sharon I."/>
            <person name="Castelle C.J."/>
            <person name="Probst A.J."/>
            <person name="Thomas B.C."/>
            <person name="Singh A."/>
            <person name="Wilkins M.J."/>
            <person name="Karaoz U."/>
            <person name="Brodie E.L."/>
            <person name="Williams K.H."/>
            <person name="Hubbard S.S."/>
            <person name="Banfield J.F."/>
        </authorList>
    </citation>
    <scope>NUCLEOTIDE SEQUENCE [LARGE SCALE GENOMIC DNA]</scope>
</reference>
<dbReference type="Gene3D" id="1.10.8.100">
    <property type="entry name" value="Ribosomal RNA adenine dimethylase-like, domain 2"/>
    <property type="match status" value="1"/>
</dbReference>
<feature type="coiled-coil region" evidence="9">
    <location>
        <begin position="72"/>
        <end position="99"/>
    </location>
</feature>
<dbReference type="GO" id="GO:0003723">
    <property type="term" value="F:RNA binding"/>
    <property type="evidence" value="ECO:0007669"/>
    <property type="project" value="UniProtKB-UniRule"/>
</dbReference>
<keyword evidence="5 7" id="KW-0949">S-adenosyl-L-methionine</keyword>
<evidence type="ECO:0000256" key="1">
    <source>
        <dbReference type="ARBA" id="ARBA00022490"/>
    </source>
</evidence>
<evidence type="ECO:0000256" key="6">
    <source>
        <dbReference type="ARBA" id="ARBA00022884"/>
    </source>
</evidence>
<comment type="function">
    <text evidence="7">Specifically dimethylates two adjacent adenosines (A1518 and A1519) in the loop of a conserved hairpin near the 3'-end of 16S rRNA in the 30S particle. May play a critical role in biogenesis of 30S subunits.</text>
</comment>
<evidence type="ECO:0000313" key="11">
    <source>
        <dbReference type="EMBL" id="OGF18383.1"/>
    </source>
</evidence>
<dbReference type="PANTHER" id="PTHR11727">
    <property type="entry name" value="DIMETHYLADENOSINE TRANSFERASE"/>
    <property type="match status" value="1"/>
</dbReference>
<evidence type="ECO:0000313" key="12">
    <source>
        <dbReference type="Proteomes" id="UP000178682"/>
    </source>
</evidence>
<dbReference type="PANTHER" id="PTHR11727:SF7">
    <property type="entry name" value="DIMETHYLADENOSINE TRANSFERASE-RELATED"/>
    <property type="match status" value="1"/>
</dbReference>
<dbReference type="EC" id="2.1.1.182" evidence="7"/>
<feature type="binding site" evidence="7 8">
    <location>
        <position position="52"/>
    </location>
    <ligand>
        <name>S-adenosyl-L-methionine</name>
        <dbReference type="ChEBI" id="CHEBI:59789"/>
    </ligand>
</feature>
<evidence type="ECO:0000256" key="8">
    <source>
        <dbReference type="PROSITE-ProRule" id="PRU01026"/>
    </source>
</evidence>
<dbReference type="NCBIfam" id="TIGR00755">
    <property type="entry name" value="ksgA"/>
    <property type="match status" value="1"/>
</dbReference>
<organism evidence="11 12">
    <name type="scientific">Candidatus Falkowbacteria bacterium RIFCSPLOWO2_12_FULL_45_10</name>
    <dbReference type="NCBI Taxonomy" id="1797990"/>
    <lineage>
        <taxon>Bacteria</taxon>
        <taxon>Candidatus Falkowiibacteriota</taxon>
    </lineage>
</organism>
<evidence type="ECO:0000259" key="10">
    <source>
        <dbReference type="SMART" id="SM00650"/>
    </source>
</evidence>
<keyword evidence="6 7" id="KW-0694">RNA-binding</keyword>
<dbReference type="PROSITE" id="PS51689">
    <property type="entry name" value="SAM_RNA_A_N6_MT"/>
    <property type="match status" value="1"/>
</dbReference>
<proteinExistence type="inferred from homology"/>
<dbReference type="InterPro" id="IPR023165">
    <property type="entry name" value="rRNA_Ade_diMease-like_C"/>
</dbReference>
<dbReference type="InterPro" id="IPR011530">
    <property type="entry name" value="rRNA_adenine_dimethylase"/>
</dbReference>
<dbReference type="InterPro" id="IPR001737">
    <property type="entry name" value="KsgA/Erm"/>
</dbReference>
<feature type="domain" description="Ribosomal RNA adenine methylase transferase N-terminal" evidence="10">
    <location>
        <begin position="32"/>
        <end position="215"/>
    </location>
</feature>
<dbReference type="CDD" id="cd02440">
    <property type="entry name" value="AdoMet_MTases"/>
    <property type="match status" value="1"/>
</dbReference>
<dbReference type="SMART" id="SM00650">
    <property type="entry name" value="rADc"/>
    <property type="match status" value="1"/>
</dbReference>
<sequence>MNILQQTKQLCQQYNIKPARSRGQNFLIGQDVYEKITAAAELKSDDIVLEVGAGLGFLTEMLARKAEKVIAVEIDSKLAEALQNRLEELTIKNVTVVNENILKYQNSNRPLPNPPLSKGREGWGGYKIVANLPYNITSRFLREFLAEAENKPSAMVLMLQREVAERICARPGQMSLLSVSTQFYSEPKIIAYVPADVFWPKPKVASSIVHLSRLRHPLLSKERGGGEVGEKIFFKLVRIGFSAKRKQLQGNLTKGLKIKKEDVNKILADCGLKETARAQELSLADWQKLFVVLDGRNML</sequence>
<dbReference type="InterPro" id="IPR020598">
    <property type="entry name" value="rRNA_Ade_methylase_Trfase_N"/>
</dbReference>
<accession>A0A1F5RVW0</accession>
<feature type="binding site" evidence="7 8">
    <location>
        <position position="73"/>
    </location>
    <ligand>
        <name>S-adenosyl-L-methionine</name>
        <dbReference type="ChEBI" id="CHEBI:59789"/>
    </ligand>
</feature>
<keyword evidence="4 7" id="KW-0808">Transferase</keyword>
<dbReference type="InterPro" id="IPR029063">
    <property type="entry name" value="SAM-dependent_MTases_sf"/>
</dbReference>
<evidence type="ECO:0000256" key="3">
    <source>
        <dbReference type="ARBA" id="ARBA00022603"/>
    </source>
</evidence>
<evidence type="ECO:0000256" key="5">
    <source>
        <dbReference type="ARBA" id="ARBA00022691"/>
    </source>
</evidence>
<evidence type="ECO:0000256" key="4">
    <source>
        <dbReference type="ARBA" id="ARBA00022679"/>
    </source>
</evidence>
<dbReference type="Gene3D" id="3.40.50.150">
    <property type="entry name" value="Vaccinia Virus protein VP39"/>
    <property type="match status" value="1"/>
</dbReference>
<dbReference type="Proteomes" id="UP000178682">
    <property type="component" value="Unassembled WGS sequence"/>
</dbReference>
<keyword evidence="2 7" id="KW-0698">rRNA processing</keyword>